<proteinExistence type="predicted"/>
<organism evidence="2 3">
    <name type="scientific">Trifolium medium</name>
    <dbReference type="NCBI Taxonomy" id="97028"/>
    <lineage>
        <taxon>Eukaryota</taxon>
        <taxon>Viridiplantae</taxon>
        <taxon>Streptophyta</taxon>
        <taxon>Embryophyta</taxon>
        <taxon>Tracheophyta</taxon>
        <taxon>Spermatophyta</taxon>
        <taxon>Magnoliopsida</taxon>
        <taxon>eudicotyledons</taxon>
        <taxon>Gunneridae</taxon>
        <taxon>Pentapetalae</taxon>
        <taxon>rosids</taxon>
        <taxon>fabids</taxon>
        <taxon>Fabales</taxon>
        <taxon>Fabaceae</taxon>
        <taxon>Papilionoideae</taxon>
        <taxon>50 kb inversion clade</taxon>
        <taxon>NPAAA clade</taxon>
        <taxon>Hologalegina</taxon>
        <taxon>IRL clade</taxon>
        <taxon>Trifolieae</taxon>
        <taxon>Trifolium</taxon>
    </lineage>
</organism>
<feature type="region of interest" description="Disordered" evidence="1">
    <location>
        <begin position="22"/>
        <end position="42"/>
    </location>
</feature>
<evidence type="ECO:0000313" key="2">
    <source>
        <dbReference type="EMBL" id="MCI97734.1"/>
    </source>
</evidence>
<keyword evidence="3" id="KW-1185">Reference proteome</keyword>
<evidence type="ECO:0000256" key="1">
    <source>
        <dbReference type="SAM" id="MobiDB-lite"/>
    </source>
</evidence>
<evidence type="ECO:0000313" key="3">
    <source>
        <dbReference type="Proteomes" id="UP000265520"/>
    </source>
</evidence>
<dbReference type="EMBL" id="LXQA011452344">
    <property type="protein sequence ID" value="MCI97734.1"/>
    <property type="molecule type" value="Genomic_DNA"/>
</dbReference>
<comment type="caution">
    <text evidence="2">The sequence shown here is derived from an EMBL/GenBank/DDBJ whole genome shotgun (WGS) entry which is preliminary data.</text>
</comment>
<accession>A0A392WAR8</accession>
<feature type="non-terminal residue" evidence="2">
    <location>
        <position position="42"/>
    </location>
</feature>
<name>A0A392WAR8_9FABA</name>
<sequence>MLAEVVTTQVEHKEIVLPVSAPSEKGKEAVSENTTSAQFNPF</sequence>
<protein>
    <submittedName>
        <fullName evidence="2">Uncharacterized protein</fullName>
    </submittedName>
</protein>
<reference evidence="2 3" key="1">
    <citation type="journal article" date="2018" name="Front. Plant Sci.">
        <title>Red Clover (Trifolium pratense) and Zigzag Clover (T. medium) - A Picture of Genomic Similarities and Differences.</title>
        <authorList>
            <person name="Dluhosova J."/>
            <person name="Istvanek J."/>
            <person name="Nedelnik J."/>
            <person name="Repkova J."/>
        </authorList>
    </citation>
    <scope>NUCLEOTIDE SEQUENCE [LARGE SCALE GENOMIC DNA]</scope>
    <source>
        <strain evidence="3">cv. 10/8</strain>
        <tissue evidence="2">Leaf</tissue>
    </source>
</reference>
<dbReference type="Proteomes" id="UP000265520">
    <property type="component" value="Unassembled WGS sequence"/>
</dbReference>
<feature type="compositionally biased region" description="Polar residues" evidence="1">
    <location>
        <begin position="31"/>
        <end position="42"/>
    </location>
</feature>
<dbReference type="AlphaFoldDB" id="A0A392WAR8"/>